<feature type="transmembrane region" description="Helical" evidence="10">
    <location>
        <begin position="72"/>
        <end position="90"/>
    </location>
</feature>
<dbReference type="InterPro" id="IPR050482">
    <property type="entry name" value="Sensor_HK_TwoCompSys"/>
</dbReference>
<dbReference type="PANTHER" id="PTHR24421">
    <property type="entry name" value="NITRATE/NITRITE SENSOR PROTEIN NARX-RELATED"/>
    <property type="match status" value="1"/>
</dbReference>
<keyword evidence="6 12" id="KW-0418">Kinase</keyword>
<evidence type="ECO:0000256" key="1">
    <source>
        <dbReference type="ARBA" id="ARBA00000085"/>
    </source>
</evidence>
<protein>
    <recommendedName>
        <fullName evidence="2">histidine kinase</fullName>
        <ecNumber evidence="2">2.7.13.3</ecNumber>
    </recommendedName>
</protein>
<name>A0ABW0Z808_9ACTN</name>
<dbReference type="GO" id="GO:0016301">
    <property type="term" value="F:kinase activity"/>
    <property type="evidence" value="ECO:0007669"/>
    <property type="project" value="UniProtKB-KW"/>
</dbReference>
<comment type="caution">
    <text evidence="12">The sequence shown here is derived from an EMBL/GenBank/DDBJ whole genome shotgun (WGS) entry which is preliminary data.</text>
</comment>
<evidence type="ECO:0000256" key="4">
    <source>
        <dbReference type="ARBA" id="ARBA00022679"/>
    </source>
</evidence>
<gene>
    <name evidence="12" type="ORF">ACFP1Z_30670</name>
</gene>
<keyword evidence="8" id="KW-0902">Two-component regulatory system</keyword>
<keyword evidence="10" id="KW-1133">Transmembrane helix</keyword>
<keyword evidence="10" id="KW-0812">Transmembrane</keyword>
<evidence type="ECO:0000256" key="2">
    <source>
        <dbReference type="ARBA" id="ARBA00012438"/>
    </source>
</evidence>
<evidence type="ECO:0000313" key="13">
    <source>
        <dbReference type="Proteomes" id="UP001596083"/>
    </source>
</evidence>
<dbReference type="SUPFAM" id="SSF55874">
    <property type="entry name" value="ATPase domain of HSP90 chaperone/DNA topoisomerase II/histidine kinase"/>
    <property type="match status" value="1"/>
</dbReference>
<evidence type="ECO:0000256" key="7">
    <source>
        <dbReference type="ARBA" id="ARBA00022840"/>
    </source>
</evidence>
<keyword evidence="13" id="KW-1185">Reference proteome</keyword>
<keyword evidence="10" id="KW-0472">Membrane</keyword>
<feature type="transmembrane region" description="Helical" evidence="10">
    <location>
        <begin position="153"/>
        <end position="176"/>
    </location>
</feature>
<feature type="transmembrane region" description="Helical" evidence="10">
    <location>
        <begin position="96"/>
        <end position="118"/>
    </location>
</feature>
<dbReference type="PANTHER" id="PTHR24421:SF10">
    <property type="entry name" value="NITRATE_NITRITE SENSOR PROTEIN NARQ"/>
    <property type="match status" value="1"/>
</dbReference>
<organism evidence="12 13">
    <name type="scientific">Streptomyces gamaensis</name>
    <dbReference type="NCBI Taxonomy" id="1763542"/>
    <lineage>
        <taxon>Bacteria</taxon>
        <taxon>Bacillati</taxon>
        <taxon>Actinomycetota</taxon>
        <taxon>Actinomycetes</taxon>
        <taxon>Kitasatosporales</taxon>
        <taxon>Streptomycetaceae</taxon>
        <taxon>Streptomyces</taxon>
    </lineage>
</organism>
<evidence type="ECO:0000259" key="11">
    <source>
        <dbReference type="Pfam" id="PF07730"/>
    </source>
</evidence>
<reference evidence="13" key="1">
    <citation type="journal article" date="2019" name="Int. J. Syst. Evol. Microbiol.">
        <title>The Global Catalogue of Microorganisms (GCM) 10K type strain sequencing project: providing services to taxonomists for standard genome sequencing and annotation.</title>
        <authorList>
            <consortium name="The Broad Institute Genomics Platform"/>
            <consortium name="The Broad Institute Genome Sequencing Center for Infectious Disease"/>
            <person name="Wu L."/>
            <person name="Ma J."/>
        </authorList>
    </citation>
    <scope>NUCLEOTIDE SEQUENCE [LARGE SCALE GENOMIC DNA]</scope>
    <source>
        <strain evidence="13">CGMCC 4.7304</strain>
    </source>
</reference>
<dbReference type="EMBL" id="JBHSPB010000029">
    <property type="protein sequence ID" value="MFC5724527.1"/>
    <property type="molecule type" value="Genomic_DNA"/>
</dbReference>
<proteinExistence type="predicted"/>
<feature type="transmembrane region" description="Helical" evidence="10">
    <location>
        <begin position="130"/>
        <end position="147"/>
    </location>
</feature>
<dbReference type="Gene3D" id="1.20.5.1930">
    <property type="match status" value="1"/>
</dbReference>
<dbReference type="EC" id="2.7.13.3" evidence="2"/>
<keyword evidence="5" id="KW-0547">Nucleotide-binding</keyword>
<feature type="domain" description="Signal transduction histidine kinase subgroup 3 dimerisation and phosphoacceptor" evidence="11">
    <location>
        <begin position="208"/>
        <end position="273"/>
    </location>
</feature>
<comment type="catalytic activity">
    <reaction evidence="1">
        <text>ATP + protein L-histidine = ADP + protein N-phospho-L-histidine.</text>
        <dbReference type="EC" id="2.7.13.3"/>
    </reaction>
</comment>
<keyword evidence="3" id="KW-0597">Phosphoprotein</keyword>
<feature type="region of interest" description="Disordered" evidence="9">
    <location>
        <begin position="408"/>
        <end position="428"/>
    </location>
</feature>
<evidence type="ECO:0000256" key="9">
    <source>
        <dbReference type="SAM" id="MobiDB-lite"/>
    </source>
</evidence>
<dbReference type="Gene3D" id="3.30.565.10">
    <property type="entry name" value="Histidine kinase-like ATPase, C-terminal domain"/>
    <property type="match status" value="1"/>
</dbReference>
<keyword evidence="4" id="KW-0808">Transferase</keyword>
<dbReference type="Pfam" id="PF07730">
    <property type="entry name" value="HisKA_3"/>
    <property type="match status" value="1"/>
</dbReference>
<dbReference type="CDD" id="cd16917">
    <property type="entry name" value="HATPase_UhpB-NarQ-NarX-like"/>
    <property type="match status" value="1"/>
</dbReference>
<sequence length="428" mass="46385">MSVADCDPVGYRDNFSIPAARLGRLWMTFSISPGSGWRFTRAEYLPALAAALFNSSEILTDTGRALVQQRTLHAVLAGAVGLLMIFRLRLPRATVLLAVVGDWFAYAPAAVLLALFTLAHQGQVRTARTVAALVVLIGAFTPWITGYPPYDALFFLGYLAEVIIFIVAPVAVGSYLHAGRVRIISLSEHTARLEREQQLLAKAARSEERTRIAREMHDVVAHRVTHIVMHAGSLQMNVGTRTPEWAAGQAELIRTSATKALEELHDILKVLRRGREGAVRLAPPPGIEAVVPLIEETRKVGLRIDYACDGEQRPLSAQLGQTIYRLVQETLTNALKYAGDAPVVVRIGYRPDRVDISVNSGPSAMTGDSGVPSGGQGLIGLTERVELLGGTVRYGPTSKGDFRFEASLPTLVTPPRDSGTPPQGRETT</sequence>
<keyword evidence="7" id="KW-0067">ATP-binding</keyword>
<dbReference type="Proteomes" id="UP001596083">
    <property type="component" value="Unassembled WGS sequence"/>
</dbReference>
<evidence type="ECO:0000256" key="3">
    <source>
        <dbReference type="ARBA" id="ARBA00022553"/>
    </source>
</evidence>
<dbReference type="InterPro" id="IPR036890">
    <property type="entry name" value="HATPase_C_sf"/>
</dbReference>
<accession>A0ABW0Z808</accession>
<evidence type="ECO:0000256" key="6">
    <source>
        <dbReference type="ARBA" id="ARBA00022777"/>
    </source>
</evidence>
<dbReference type="RefSeq" id="WP_390320988.1">
    <property type="nucleotide sequence ID" value="NZ_JBHSPB010000029.1"/>
</dbReference>
<dbReference type="InterPro" id="IPR011712">
    <property type="entry name" value="Sig_transdc_His_kin_sub3_dim/P"/>
</dbReference>
<evidence type="ECO:0000256" key="8">
    <source>
        <dbReference type="ARBA" id="ARBA00023012"/>
    </source>
</evidence>
<evidence type="ECO:0000313" key="12">
    <source>
        <dbReference type="EMBL" id="MFC5724527.1"/>
    </source>
</evidence>
<evidence type="ECO:0000256" key="5">
    <source>
        <dbReference type="ARBA" id="ARBA00022741"/>
    </source>
</evidence>
<evidence type="ECO:0000256" key="10">
    <source>
        <dbReference type="SAM" id="Phobius"/>
    </source>
</evidence>